<dbReference type="PANTHER" id="PTHR10133:SF27">
    <property type="entry name" value="DNA POLYMERASE NU"/>
    <property type="match status" value="1"/>
</dbReference>
<dbReference type="SUPFAM" id="SSF53098">
    <property type="entry name" value="Ribonuclease H-like"/>
    <property type="match status" value="1"/>
</dbReference>
<dbReference type="GO" id="GO:0006302">
    <property type="term" value="P:double-strand break repair"/>
    <property type="evidence" value="ECO:0007669"/>
    <property type="project" value="TreeGrafter"/>
</dbReference>
<dbReference type="GO" id="GO:0039693">
    <property type="term" value="P:viral DNA genome replication"/>
    <property type="evidence" value="ECO:0007669"/>
    <property type="project" value="UniProtKB-KW"/>
</dbReference>
<feature type="domain" description="DNA-directed DNA polymerase family A palm" evidence="3">
    <location>
        <begin position="373"/>
        <end position="688"/>
    </location>
</feature>
<evidence type="ECO:0000256" key="2">
    <source>
        <dbReference type="ARBA" id="ARBA00023109"/>
    </source>
</evidence>
<dbReference type="InterPro" id="IPR043502">
    <property type="entry name" value="DNA/RNA_pol_sf"/>
</dbReference>
<dbReference type="SMART" id="SM00482">
    <property type="entry name" value="POLAc"/>
    <property type="match status" value="1"/>
</dbReference>
<dbReference type="InterPro" id="IPR001098">
    <property type="entry name" value="DNA-dir_DNA_pol_A_palm_dom"/>
</dbReference>
<evidence type="ECO:0000313" key="4">
    <source>
        <dbReference type="EMBL" id="DAF53423.1"/>
    </source>
</evidence>
<dbReference type="EMBL" id="BK032653">
    <property type="protein sequence ID" value="DAF53423.1"/>
    <property type="molecule type" value="Genomic_DNA"/>
</dbReference>
<reference evidence="4" key="1">
    <citation type="journal article" date="2021" name="Proc. Natl. Acad. Sci. U.S.A.">
        <title>A Catalog of Tens of Thousands of Viruses from Human Metagenomes Reveals Hidden Associations with Chronic Diseases.</title>
        <authorList>
            <person name="Tisza M.J."/>
            <person name="Buck C.B."/>
        </authorList>
    </citation>
    <scope>NUCLEOTIDE SEQUENCE</scope>
    <source>
        <strain evidence="4">CtXBg1</strain>
    </source>
</reference>
<dbReference type="GO" id="GO:0003677">
    <property type="term" value="F:DNA binding"/>
    <property type="evidence" value="ECO:0007669"/>
    <property type="project" value="InterPro"/>
</dbReference>
<evidence type="ECO:0000259" key="3">
    <source>
        <dbReference type="SMART" id="SM00482"/>
    </source>
</evidence>
<accession>A0A8S5SRW2</accession>
<proteinExistence type="predicted"/>
<dbReference type="PANTHER" id="PTHR10133">
    <property type="entry name" value="DNA POLYMERASE I"/>
    <property type="match status" value="1"/>
</dbReference>
<dbReference type="InterPro" id="IPR012337">
    <property type="entry name" value="RNaseH-like_sf"/>
</dbReference>
<evidence type="ECO:0000256" key="1">
    <source>
        <dbReference type="ARBA" id="ARBA00022705"/>
    </source>
</evidence>
<dbReference type="Gene3D" id="1.10.150.20">
    <property type="entry name" value="5' to 3' exonuclease, C-terminal subdomain"/>
    <property type="match status" value="1"/>
</dbReference>
<name>A0A8S5SRW2_9CAUD</name>
<keyword evidence="2" id="KW-1194">Viral DNA replication</keyword>
<protein>
    <submittedName>
        <fullName evidence="4">DNA polymerase I</fullName>
    </submittedName>
</protein>
<sequence length="724" mass="81951">MDSLPIAYFDLETFSSVNLRTRGTHAYAASPDARVLLWGYALDDAPAKVWDVHNEPMPPDLLKALEEVGLGKRLHIWQNGQAFDTVFLSYQTNGGPTLPLETLVDTMLIAYQHGLPGNLAGLCEVFRLPQDKAKDKDGLRLINLFCKPTPSGKVRNKQTNPEDWAKFINYCRLDIESMREVYKRLPKVNCTPMEQKLQVLDAVINRRGICVDMDLVHGAIKTAELNKKLLAEKTKELTGGEVSAGTQRDAYLKWLNERYNLQMTSFTKAEINKRLDDPDVPEEVKEHLRNRVKSAKNSVAKFKKIESIVVGDRLKGTMQFRGAARTGRYAGRHFQPQNLARPTLANDEIELAIWSLKNNCLVDIWADPGEVLSNCVRGAIVAPKGKRLCIADYSNVEGRVLAWLAGETWKLNAFMEYDTLLTKDKEWKLPYRDGWDFDWATNEKGELIHKGHDLYKLTYGRTFNVDPEKVTKAQRQMGKVLELAMGYQGGPKAFLTFVENFHIDVEEMVAAIRKAVDPSLWIQNQGKLDWAIKKGLVEDMTPETWVAFSSVADAWRRANSRITALWEALGNACQEAIGTPNHIFNAGKKLSVKRQGAYLYVRLPSGRKLVYPAPALSSDHCDMTYYGIEQYSKKWKPIKTYGGRLVENATQAVACDLLLEAGPRLEEAGYEIVLSVHDEYICEIPDDETRNHRQMEELMSALPDWAEGLPLVAAGFESYRYRKD</sequence>
<organism evidence="4">
    <name type="scientific">Podoviridae sp. ctXBg1</name>
    <dbReference type="NCBI Taxonomy" id="2827739"/>
    <lineage>
        <taxon>Viruses</taxon>
        <taxon>Duplodnaviria</taxon>
        <taxon>Heunggongvirae</taxon>
        <taxon>Uroviricota</taxon>
        <taxon>Caudoviricetes</taxon>
    </lineage>
</organism>
<dbReference type="GO" id="GO:0006261">
    <property type="term" value="P:DNA-templated DNA replication"/>
    <property type="evidence" value="ECO:0007669"/>
    <property type="project" value="InterPro"/>
</dbReference>
<keyword evidence="1" id="KW-0235">DNA replication</keyword>
<dbReference type="SUPFAM" id="SSF56672">
    <property type="entry name" value="DNA/RNA polymerases"/>
    <property type="match status" value="1"/>
</dbReference>
<dbReference type="InterPro" id="IPR002298">
    <property type="entry name" value="DNA_polymerase_A"/>
</dbReference>
<dbReference type="GO" id="GO:0003887">
    <property type="term" value="F:DNA-directed DNA polymerase activity"/>
    <property type="evidence" value="ECO:0007669"/>
    <property type="project" value="InterPro"/>
</dbReference>